<accession>A0AAV9SN03</accession>
<sequence length="104" mass="11224">MGKYSNESSSLVLKLILSNTVAADGCALAELLSFVFKGVLSFIILGSPLLTHILIQRKIFYDSTNIMQSGCASLFSAAEATVSATNIIEETSTCLKFLHFSAWL</sequence>
<keyword evidence="1" id="KW-1133">Transmembrane helix</keyword>
<comment type="caution">
    <text evidence="2">The sequence shown here is derived from an EMBL/GenBank/DDBJ whole genome shotgun (WGS) entry which is preliminary data.</text>
</comment>
<keyword evidence="3" id="KW-1185">Reference proteome</keyword>
<evidence type="ECO:0000313" key="3">
    <source>
        <dbReference type="Proteomes" id="UP001311232"/>
    </source>
</evidence>
<evidence type="ECO:0000313" key="2">
    <source>
        <dbReference type="EMBL" id="KAK5622468.1"/>
    </source>
</evidence>
<dbReference type="AlphaFoldDB" id="A0AAV9SN03"/>
<proteinExistence type="predicted"/>
<feature type="transmembrane region" description="Helical" evidence="1">
    <location>
        <begin position="32"/>
        <end position="55"/>
    </location>
</feature>
<reference evidence="2 3" key="1">
    <citation type="submission" date="2021-06" db="EMBL/GenBank/DDBJ databases">
        <authorList>
            <person name="Palmer J.M."/>
        </authorList>
    </citation>
    <scope>NUCLEOTIDE SEQUENCE [LARGE SCALE GENOMIC DNA]</scope>
    <source>
        <strain evidence="2 3">MEX-2019</strain>
        <tissue evidence="2">Muscle</tissue>
    </source>
</reference>
<evidence type="ECO:0000256" key="1">
    <source>
        <dbReference type="SAM" id="Phobius"/>
    </source>
</evidence>
<dbReference type="EMBL" id="JAHHUM010000115">
    <property type="protein sequence ID" value="KAK5622468.1"/>
    <property type="molecule type" value="Genomic_DNA"/>
</dbReference>
<keyword evidence="1" id="KW-0472">Membrane</keyword>
<dbReference type="Proteomes" id="UP001311232">
    <property type="component" value="Unassembled WGS sequence"/>
</dbReference>
<gene>
    <name evidence="2" type="ORF">CRENBAI_003130</name>
</gene>
<name>A0AAV9SN03_9TELE</name>
<keyword evidence="1" id="KW-0812">Transmembrane</keyword>
<protein>
    <submittedName>
        <fullName evidence="2">Uncharacterized protein</fullName>
    </submittedName>
</protein>
<organism evidence="2 3">
    <name type="scientific">Crenichthys baileyi</name>
    <name type="common">White River springfish</name>
    <dbReference type="NCBI Taxonomy" id="28760"/>
    <lineage>
        <taxon>Eukaryota</taxon>
        <taxon>Metazoa</taxon>
        <taxon>Chordata</taxon>
        <taxon>Craniata</taxon>
        <taxon>Vertebrata</taxon>
        <taxon>Euteleostomi</taxon>
        <taxon>Actinopterygii</taxon>
        <taxon>Neopterygii</taxon>
        <taxon>Teleostei</taxon>
        <taxon>Neoteleostei</taxon>
        <taxon>Acanthomorphata</taxon>
        <taxon>Ovalentaria</taxon>
        <taxon>Atherinomorphae</taxon>
        <taxon>Cyprinodontiformes</taxon>
        <taxon>Goodeidae</taxon>
        <taxon>Crenichthys</taxon>
    </lineage>
</organism>